<organism evidence="1 2">
    <name type="scientific">Asanoa iriomotensis</name>
    <dbReference type="NCBI Taxonomy" id="234613"/>
    <lineage>
        <taxon>Bacteria</taxon>
        <taxon>Bacillati</taxon>
        <taxon>Actinomycetota</taxon>
        <taxon>Actinomycetes</taxon>
        <taxon>Micromonosporales</taxon>
        <taxon>Micromonosporaceae</taxon>
        <taxon>Asanoa</taxon>
    </lineage>
</organism>
<reference evidence="1 2" key="1">
    <citation type="submission" date="2021-01" db="EMBL/GenBank/DDBJ databases">
        <title>Whole genome shotgun sequence of Asanoa iriomotensis NBRC 100142.</title>
        <authorList>
            <person name="Komaki H."/>
            <person name="Tamura T."/>
        </authorList>
    </citation>
    <scope>NUCLEOTIDE SEQUENCE [LARGE SCALE GENOMIC DNA]</scope>
    <source>
        <strain evidence="1 2">NBRC 100142</strain>
    </source>
</reference>
<dbReference type="Gene3D" id="1.20.120.450">
    <property type="entry name" value="dinb family like domain"/>
    <property type="match status" value="1"/>
</dbReference>
<evidence type="ECO:0008006" key="3">
    <source>
        <dbReference type="Google" id="ProtNLM"/>
    </source>
</evidence>
<gene>
    <name evidence="1" type="ORF">Air01nite_43880</name>
</gene>
<proteinExistence type="predicted"/>
<comment type="caution">
    <text evidence="1">The sequence shown here is derived from an EMBL/GenBank/DDBJ whole genome shotgun (WGS) entry which is preliminary data.</text>
</comment>
<dbReference type="Proteomes" id="UP000624325">
    <property type="component" value="Unassembled WGS sequence"/>
</dbReference>
<dbReference type="Pfam" id="PF04978">
    <property type="entry name" value="MST"/>
    <property type="match status" value="1"/>
</dbReference>
<sequence>MVTDVREPRHDLTDPKILLLDFLDYYRVVVGRKVVGLAPAELGRSRLPSGWTPLQLLKHLVYMEERWVRWGFAAEPVPHPWGDQDEEGRWQVGPDETVDALLAAMDLAGARTREIASRAQLADRAAAGGRFTTEGDCPTLGWILTHVLQEYARHAGHLDVARELIDGQTGE</sequence>
<protein>
    <recommendedName>
        <fullName evidence="3">Damage-inducible protein DinB</fullName>
    </recommendedName>
</protein>
<evidence type="ECO:0000313" key="1">
    <source>
        <dbReference type="EMBL" id="GIF58293.1"/>
    </source>
</evidence>
<dbReference type="InterPro" id="IPR034660">
    <property type="entry name" value="DinB/YfiT-like"/>
</dbReference>
<dbReference type="EMBL" id="BONC01000031">
    <property type="protein sequence ID" value="GIF58293.1"/>
    <property type="molecule type" value="Genomic_DNA"/>
</dbReference>
<dbReference type="SUPFAM" id="SSF109854">
    <property type="entry name" value="DinB/YfiT-like putative metalloenzymes"/>
    <property type="match status" value="1"/>
</dbReference>
<evidence type="ECO:0000313" key="2">
    <source>
        <dbReference type="Proteomes" id="UP000624325"/>
    </source>
</evidence>
<dbReference type="InterPro" id="IPR007061">
    <property type="entry name" value="MST-like"/>
</dbReference>
<accession>A0ABQ4C687</accession>
<keyword evidence="2" id="KW-1185">Reference proteome</keyword>
<name>A0ABQ4C687_9ACTN</name>